<keyword evidence="3" id="KW-1185">Reference proteome</keyword>
<protein>
    <recommendedName>
        <fullName evidence="1">CBS domain-containing protein</fullName>
    </recommendedName>
</protein>
<evidence type="ECO:0000313" key="3">
    <source>
        <dbReference type="Proteomes" id="UP000198736"/>
    </source>
</evidence>
<dbReference type="EMBL" id="CZPZ01000035">
    <property type="protein sequence ID" value="CUS39791.1"/>
    <property type="molecule type" value="Genomic_DNA"/>
</dbReference>
<dbReference type="AlphaFoldDB" id="A0A0S4LR89"/>
<organism evidence="2 3">
    <name type="scientific">Candidatus Nitrospira nitrificans</name>
    <dbReference type="NCBI Taxonomy" id="1742973"/>
    <lineage>
        <taxon>Bacteria</taxon>
        <taxon>Pseudomonadati</taxon>
        <taxon>Nitrospirota</taxon>
        <taxon>Nitrospiria</taxon>
        <taxon>Nitrospirales</taxon>
        <taxon>Nitrospiraceae</taxon>
        <taxon>Nitrospira</taxon>
    </lineage>
</organism>
<accession>A0A0S4LR89</accession>
<dbReference type="SMART" id="SM00116">
    <property type="entry name" value="CBS"/>
    <property type="match status" value="1"/>
</dbReference>
<dbReference type="Pfam" id="PF00571">
    <property type="entry name" value="CBS"/>
    <property type="match status" value="1"/>
</dbReference>
<proteinExistence type="predicted"/>
<gene>
    <name evidence="2" type="ORF">COMA2_80183</name>
</gene>
<dbReference type="Gene3D" id="3.10.580.10">
    <property type="entry name" value="CBS-domain"/>
    <property type="match status" value="1"/>
</dbReference>
<dbReference type="CDD" id="cd02205">
    <property type="entry name" value="CBS_pair_SF"/>
    <property type="match status" value="1"/>
</dbReference>
<evidence type="ECO:0000313" key="2">
    <source>
        <dbReference type="EMBL" id="CUS39791.1"/>
    </source>
</evidence>
<name>A0A0S4LR89_9BACT</name>
<dbReference type="InterPro" id="IPR046342">
    <property type="entry name" value="CBS_dom_sf"/>
</dbReference>
<dbReference type="InterPro" id="IPR000644">
    <property type="entry name" value="CBS_dom"/>
</dbReference>
<dbReference type="STRING" id="1742973.COMA2_80183"/>
<feature type="domain" description="CBS" evidence="1">
    <location>
        <begin position="31"/>
        <end position="78"/>
    </location>
</feature>
<reference evidence="3" key="1">
    <citation type="submission" date="2015-10" db="EMBL/GenBank/DDBJ databases">
        <authorList>
            <person name="Luecker S."/>
            <person name="Luecker S."/>
        </authorList>
    </citation>
    <scope>NUCLEOTIDE SEQUENCE [LARGE SCALE GENOMIC DNA]</scope>
</reference>
<dbReference type="SUPFAM" id="SSF54631">
    <property type="entry name" value="CBS-domain pair"/>
    <property type="match status" value="1"/>
</dbReference>
<evidence type="ECO:0000259" key="1">
    <source>
        <dbReference type="SMART" id="SM00116"/>
    </source>
</evidence>
<sequence length="136" mass="15287">MGMVMLRSSEQDYGRKFRSNSQSVREAIVVDVTVFSPISTIQEAVYILSKTGCNYIVVFDGSEPVGMLSRLQLDRYTEERLEGAPPALLRDVMLPIPFRARVYDRLGTVRAAMMKRGLSWLPVLDERCKLAGVVLS</sequence>
<dbReference type="Proteomes" id="UP000198736">
    <property type="component" value="Unassembled WGS sequence"/>
</dbReference>